<evidence type="ECO:0008006" key="3">
    <source>
        <dbReference type="Google" id="ProtNLM"/>
    </source>
</evidence>
<proteinExistence type="predicted"/>
<evidence type="ECO:0000313" key="2">
    <source>
        <dbReference type="Proteomes" id="UP000603728"/>
    </source>
</evidence>
<protein>
    <recommendedName>
        <fullName evidence="3">DUF4595 domain-containing protein</fullName>
    </recommendedName>
</protein>
<evidence type="ECO:0000313" key="1">
    <source>
        <dbReference type="EMBL" id="MBL0735353.1"/>
    </source>
</evidence>
<dbReference type="RefSeq" id="WP_201998226.1">
    <property type="nucleotide sequence ID" value="NZ_JAERSF010000001.1"/>
</dbReference>
<reference evidence="1 2" key="1">
    <citation type="submission" date="2021-01" db="EMBL/GenBank/DDBJ databases">
        <title>Genome seq and assembly of Flavobacterium sp. GN10.</title>
        <authorList>
            <person name="Chhetri G."/>
        </authorList>
    </citation>
    <scope>NUCLEOTIDE SEQUENCE [LARGE SCALE GENOMIC DNA]</scope>
    <source>
        <strain evidence="1 2">GN10</strain>
    </source>
</reference>
<organism evidence="1 2">
    <name type="scientific">Flavobacterium tagetis</name>
    <dbReference type="NCBI Taxonomy" id="2801336"/>
    <lineage>
        <taxon>Bacteria</taxon>
        <taxon>Pseudomonadati</taxon>
        <taxon>Bacteroidota</taxon>
        <taxon>Flavobacteriia</taxon>
        <taxon>Flavobacteriales</taxon>
        <taxon>Flavobacteriaceae</taxon>
        <taxon>Flavobacterium</taxon>
    </lineage>
</organism>
<accession>A0ABS1K7S5</accession>
<comment type="caution">
    <text evidence="1">The sequence shown here is derived from an EMBL/GenBank/DDBJ whole genome shotgun (WGS) entry which is preliminary data.</text>
</comment>
<sequence>MKKRFCYLLFVITGVISSCSNDIETSPKPLPTQSDLPKAISYKMGTYEYNNGDMVNIGFYDQVNTFNLNGNKILSISCPYGADVMKTVFTYTGNLITKAEGFTFNNLSGRTLYTYENGKLKTLTYLSIHNGLADPVFKLVYAHNTDGTISYKTFRGGSQEAEDGIVVLSFKNGNLVKKYTEYTVAPFYNYTYEYKYDNKNNPLKNILGLSLIALEGTLLFGHDMAHGDFGITDFGSNNVVEKITTIASAPNDISVYKEYLNYVYNVNGFPLNKTSTDDAQDDVTFTYQ</sequence>
<dbReference type="EMBL" id="JAERSF010000001">
    <property type="protein sequence ID" value="MBL0735353.1"/>
    <property type="molecule type" value="Genomic_DNA"/>
</dbReference>
<name>A0ABS1K7S5_9FLAO</name>
<dbReference type="Proteomes" id="UP000603728">
    <property type="component" value="Unassembled WGS sequence"/>
</dbReference>
<dbReference type="PROSITE" id="PS51257">
    <property type="entry name" value="PROKAR_LIPOPROTEIN"/>
    <property type="match status" value="1"/>
</dbReference>
<gene>
    <name evidence="1" type="ORF">JI750_00515</name>
</gene>
<keyword evidence="2" id="KW-1185">Reference proteome</keyword>